<keyword evidence="10" id="KW-1185">Reference proteome</keyword>
<sequence>MERLRRVVPGEAAGFRRVRAGRGFRFLRDDGTDATPREKRRIRALAVPPAWTDVWIAVDPRAHIQAVGTDDAGRRQYLYHPRWRERRDRRKFVRALALAEALPAARARITRALRGGDEGERVRAAAVRMLDDAALRIGSERYRVRYGSRGLTTLRRRDVRVDGADISLSFPAKSGKRASVEITDPDLAEVLRDLANGPARTPLLARRRGRRRVRLTEAEVNAYIRTVTGGRFTAKDFRTLRATILAARSLAETGPAGSEPARRRAERVAVQVTADALGNTPAVARSSYIDPRVFRRYAQGRLLDLSVSPETAIRELLS</sequence>
<keyword evidence="5" id="KW-0238">DNA-binding</keyword>
<accession>A0ABY3RXP3</accession>
<dbReference type="InterPro" id="IPR013500">
    <property type="entry name" value="TopoI_cat_euk"/>
</dbReference>
<dbReference type="RefSeq" id="WP_231821050.1">
    <property type="nucleotide sequence ID" value="NZ_CP082781.1"/>
</dbReference>
<dbReference type="InterPro" id="IPR035447">
    <property type="entry name" value="DNA_topo_I_N_sf"/>
</dbReference>
<dbReference type="SUPFAM" id="SSF56349">
    <property type="entry name" value="DNA breaking-rejoining enzymes"/>
    <property type="match status" value="1"/>
</dbReference>
<comment type="catalytic activity">
    <reaction evidence="1">
        <text>ATP-independent breakage of single-stranded DNA, followed by passage and rejoining.</text>
        <dbReference type="EC" id="5.6.2.1"/>
    </reaction>
</comment>
<dbReference type="InterPro" id="IPR001631">
    <property type="entry name" value="TopoI"/>
</dbReference>
<evidence type="ECO:0000313" key="10">
    <source>
        <dbReference type="Proteomes" id="UP001199642"/>
    </source>
</evidence>
<feature type="domain" description="DNA topoisomerase IB N-terminal" evidence="8">
    <location>
        <begin position="23"/>
        <end position="70"/>
    </location>
</feature>
<keyword evidence="6" id="KW-0413">Isomerase</keyword>
<name>A0ABY3RXP3_9MICO</name>
<dbReference type="Gene3D" id="3.90.15.10">
    <property type="entry name" value="Topoisomerase I, Chain A, domain 3"/>
    <property type="match status" value="1"/>
</dbReference>
<evidence type="ECO:0000256" key="5">
    <source>
        <dbReference type="ARBA" id="ARBA00023125"/>
    </source>
</evidence>
<evidence type="ECO:0000256" key="3">
    <source>
        <dbReference type="ARBA" id="ARBA00012891"/>
    </source>
</evidence>
<dbReference type="EC" id="5.6.2.1" evidence="3"/>
<evidence type="ECO:0000259" key="7">
    <source>
        <dbReference type="Pfam" id="PF01028"/>
    </source>
</evidence>
<organism evidence="9 10">
    <name type="scientific">Microbacterium resistens</name>
    <dbReference type="NCBI Taxonomy" id="156977"/>
    <lineage>
        <taxon>Bacteria</taxon>
        <taxon>Bacillati</taxon>
        <taxon>Actinomycetota</taxon>
        <taxon>Actinomycetes</taxon>
        <taxon>Micrococcales</taxon>
        <taxon>Microbacteriaceae</taxon>
        <taxon>Microbacterium</taxon>
    </lineage>
</organism>
<comment type="similarity">
    <text evidence="2">Belongs to the type IB topoisomerase family.</text>
</comment>
<dbReference type="InterPro" id="IPR011010">
    <property type="entry name" value="DNA_brk_join_enz"/>
</dbReference>
<dbReference type="PRINTS" id="PR00416">
    <property type="entry name" value="EUTPISMRASEI"/>
</dbReference>
<dbReference type="Gene3D" id="1.10.132.120">
    <property type="match status" value="1"/>
</dbReference>
<keyword evidence="4" id="KW-0799">Topoisomerase</keyword>
<dbReference type="Pfam" id="PF21338">
    <property type="entry name" value="Top1B_N_bact"/>
    <property type="match status" value="1"/>
</dbReference>
<dbReference type="Gene3D" id="3.30.66.10">
    <property type="entry name" value="DNA topoisomerase I domain"/>
    <property type="match status" value="1"/>
</dbReference>
<gene>
    <name evidence="9" type="ORF">K8F61_06230</name>
</gene>
<evidence type="ECO:0000256" key="1">
    <source>
        <dbReference type="ARBA" id="ARBA00000213"/>
    </source>
</evidence>
<dbReference type="Pfam" id="PF01028">
    <property type="entry name" value="Topoisom_I"/>
    <property type="match status" value="1"/>
</dbReference>
<dbReference type="PROSITE" id="PS52038">
    <property type="entry name" value="TOPO_IB_2"/>
    <property type="match status" value="1"/>
</dbReference>
<proteinExistence type="inferred from homology"/>
<protein>
    <recommendedName>
        <fullName evidence="3">DNA topoisomerase</fullName>
        <ecNumber evidence="3">5.6.2.1</ecNumber>
    </recommendedName>
</protein>
<evidence type="ECO:0000259" key="8">
    <source>
        <dbReference type="Pfam" id="PF21338"/>
    </source>
</evidence>
<evidence type="ECO:0000256" key="4">
    <source>
        <dbReference type="ARBA" id="ARBA00023029"/>
    </source>
</evidence>
<dbReference type="Proteomes" id="UP001199642">
    <property type="component" value="Chromosome"/>
</dbReference>
<dbReference type="SUPFAM" id="SSF55869">
    <property type="entry name" value="DNA topoisomerase I domain"/>
    <property type="match status" value="1"/>
</dbReference>
<dbReference type="EMBL" id="CP082781">
    <property type="protein sequence ID" value="UGS27770.1"/>
    <property type="molecule type" value="Genomic_DNA"/>
</dbReference>
<evidence type="ECO:0000256" key="2">
    <source>
        <dbReference type="ARBA" id="ARBA00006645"/>
    </source>
</evidence>
<dbReference type="InterPro" id="IPR014711">
    <property type="entry name" value="TopoI_cat_a-hlx-sub_euk"/>
</dbReference>
<feature type="domain" description="DNA topoisomerase I catalytic core eukaryotic-type" evidence="7">
    <location>
        <begin position="82"/>
        <end position="286"/>
    </location>
</feature>
<evidence type="ECO:0000256" key="6">
    <source>
        <dbReference type="ARBA" id="ARBA00023235"/>
    </source>
</evidence>
<dbReference type="InterPro" id="IPR049331">
    <property type="entry name" value="Top1B_N_bact"/>
</dbReference>
<evidence type="ECO:0000313" key="9">
    <source>
        <dbReference type="EMBL" id="UGS27770.1"/>
    </source>
</evidence>
<reference evidence="9 10" key="1">
    <citation type="submission" date="2023-01" db="EMBL/GenBank/DDBJ databases">
        <title>Characterization of estradiol degrading bacteria Microbacterium sp. MZT7 and reveal degrading genes through genome analysis.</title>
        <authorList>
            <person name="Hao P."/>
            <person name="Gao Y."/>
        </authorList>
    </citation>
    <scope>NUCLEOTIDE SEQUENCE [LARGE SCALE GENOMIC DNA]</scope>
    <source>
        <strain evidence="9 10">MZT7</strain>
    </source>
</reference>